<evidence type="ECO:0000256" key="4">
    <source>
        <dbReference type="ARBA" id="ARBA00022475"/>
    </source>
</evidence>
<evidence type="ECO:0000256" key="6">
    <source>
        <dbReference type="ARBA" id="ARBA00022989"/>
    </source>
</evidence>
<evidence type="ECO:0000256" key="7">
    <source>
        <dbReference type="ARBA" id="ARBA00023136"/>
    </source>
</evidence>
<dbReference type="RefSeq" id="WP_330390518.1">
    <property type="nucleotide sequence ID" value="NZ_FRAG01000055.1"/>
</dbReference>
<sequence length="471" mass="50366">MSLKEKRRVTIYEALIPVVFLVVALYFTLQKFGGDPHIPILASAGVAALVALRTGYTWKELENGVIETIKMSMSAILILMIIGMIIGTWILSGVVPTMIYYGLQILSPGIFLVATTLICAVVSLATGSSWTTAGTVGIALIGIGQGLQIPIEIVAGAIVSGAYFGDKMSPLSDTTNLAPSMAGSDLFDHIRHMIYTTGPSLIISLILFGILGFKYSANNMDTASINVILDGLKGQFSISPLLLIPPILVIGMVILKIPAIPGLIGGTVIGGIFAFIFQGAGMSKIIEAAHYGFKSETGIEAIDGLLSRGGLDSMMWTVSLILCAMAFGGIMEKSGMLNAIAEQILKYAKSTGSIVLSTILTSIAMNLIAGDQYLSIVIPGRMYKDIYDKKGLHPKNLSRVLEDSGTLTSPLVPWNTCGSFMWKTLGVHPFAYLPYAFLNLLNPLVSIFYAYTGITMEKVTDESNKNNKEIA</sequence>
<evidence type="ECO:0000256" key="2">
    <source>
        <dbReference type="ARBA" id="ARBA00022448"/>
    </source>
</evidence>
<protein>
    <submittedName>
        <fullName evidence="11">Na+:H+ antiporter, NhaC family</fullName>
    </submittedName>
</protein>
<keyword evidence="3" id="KW-0050">Antiport</keyword>
<keyword evidence="12" id="KW-1185">Reference proteome</keyword>
<keyword evidence="4" id="KW-1003">Cell membrane</keyword>
<comment type="similarity">
    <text evidence="8">Belongs to the NhaC Na(+)/H(+) (TC 2.A.35) antiporter family.</text>
</comment>
<evidence type="ECO:0000313" key="12">
    <source>
        <dbReference type="Proteomes" id="UP000184465"/>
    </source>
</evidence>
<dbReference type="NCBIfam" id="TIGR00931">
    <property type="entry name" value="antiport_nhaC"/>
    <property type="match status" value="1"/>
</dbReference>
<reference evidence="11 12" key="1">
    <citation type="submission" date="2016-11" db="EMBL/GenBank/DDBJ databases">
        <authorList>
            <person name="Jaros S."/>
            <person name="Januszkiewicz K."/>
            <person name="Wedrychowicz H."/>
        </authorList>
    </citation>
    <scope>NUCLEOTIDE SEQUENCE [LARGE SCALE GENOMIC DNA]</scope>
    <source>
        <strain evidence="11 12">DSM 15212</strain>
    </source>
</reference>
<dbReference type="PANTHER" id="PTHR33451">
    <property type="entry name" value="MALATE-2H(+)/NA(+)-LACTATE ANTIPORTER"/>
    <property type="match status" value="1"/>
</dbReference>
<evidence type="ECO:0000256" key="1">
    <source>
        <dbReference type="ARBA" id="ARBA00004651"/>
    </source>
</evidence>
<dbReference type="AlphaFoldDB" id="A0A1M6S5Y0"/>
<proteinExistence type="inferred from homology"/>
<feature type="transmembrane region" description="Helical" evidence="9">
    <location>
        <begin position="105"/>
        <end position="125"/>
    </location>
</feature>
<feature type="transmembrane region" description="Helical" evidence="9">
    <location>
        <begin position="262"/>
        <end position="281"/>
    </location>
</feature>
<feature type="transmembrane region" description="Helical" evidence="9">
    <location>
        <begin position="194"/>
        <end position="216"/>
    </location>
</feature>
<evidence type="ECO:0000256" key="9">
    <source>
        <dbReference type="SAM" id="Phobius"/>
    </source>
</evidence>
<dbReference type="GO" id="GO:0015297">
    <property type="term" value="F:antiporter activity"/>
    <property type="evidence" value="ECO:0007669"/>
    <property type="project" value="UniProtKB-KW"/>
</dbReference>
<dbReference type="InterPro" id="IPR018461">
    <property type="entry name" value="Na/H_Antiport_NhaC-like_C"/>
</dbReference>
<dbReference type="Pfam" id="PF03553">
    <property type="entry name" value="Na_H_antiporter"/>
    <property type="match status" value="1"/>
</dbReference>
<evidence type="ECO:0000313" key="11">
    <source>
        <dbReference type="EMBL" id="SHK39948.1"/>
    </source>
</evidence>
<keyword evidence="2" id="KW-0813">Transport</keyword>
<evidence type="ECO:0000256" key="8">
    <source>
        <dbReference type="ARBA" id="ARBA00038435"/>
    </source>
</evidence>
<dbReference type="Proteomes" id="UP000184465">
    <property type="component" value="Unassembled WGS sequence"/>
</dbReference>
<keyword evidence="6 9" id="KW-1133">Transmembrane helix</keyword>
<dbReference type="InterPro" id="IPR052180">
    <property type="entry name" value="NhaC_Na-H+_Antiporter"/>
</dbReference>
<keyword evidence="7 9" id="KW-0472">Membrane</keyword>
<evidence type="ECO:0000256" key="5">
    <source>
        <dbReference type="ARBA" id="ARBA00022692"/>
    </source>
</evidence>
<name>A0A1M6S5Y0_PARC5</name>
<dbReference type="STRING" id="1121301.SAMN02745912_03184"/>
<feature type="transmembrane region" description="Helical" evidence="9">
    <location>
        <begin position="352"/>
        <end position="369"/>
    </location>
</feature>
<dbReference type="EMBL" id="FRAG01000055">
    <property type="protein sequence ID" value="SHK39948.1"/>
    <property type="molecule type" value="Genomic_DNA"/>
</dbReference>
<feature type="transmembrane region" description="Helical" evidence="9">
    <location>
        <begin position="12"/>
        <end position="32"/>
    </location>
</feature>
<feature type="domain" description="Na+/H+ antiporter NhaC-like C-terminal" evidence="10">
    <location>
        <begin position="161"/>
        <end position="454"/>
    </location>
</feature>
<dbReference type="InterPro" id="IPR004770">
    <property type="entry name" value="Na/H_antiport_NhaC"/>
</dbReference>
<accession>A0A1M6S5Y0</accession>
<organism evidence="11 12">
    <name type="scientific">Paramaledivibacter caminithermalis (strain DSM 15212 / CIP 107654 / DViRD3)</name>
    <name type="common">Clostridium caminithermale</name>
    <dbReference type="NCBI Taxonomy" id="1121301"/>
    <lineage>
        <taxon>Bacteria</taxon>
        <taxon>Bacillati</taxon>
        <taxon>Bacillota</taxon>
        <taxon>Clostridia</taxon>
        <taxon>Peptostreptococcales</taxon>
        <taxon>Caminicellaceae</taxon>
        <taxon>Paramaledivibacter</taxon>
    </lineage>
</organism>
<feature type="transmembrane region" description="Helical" evidence="9">
    <location>
        <begin position="76"/>
        <end position="99"/>
    </location>
</feature>
<evidence type="ECO:0000256" key="3">
    <source>
        <dbReference type="ARBA" id="ARBA00022449"/>
    </source>
</evidence>
<feature type="transmembrane region" description="Helical" evidence="9">
    <location>
        <begin position="38"/>
        <end position="56"/>
    </location>
</feature>
<evidence type="ECO:0000259" key="10">
    <source>
        <dbReference type="Pfam" id="PF03553"/>
    </source>
</evidence>
<gene>
    <name evidence="11" type="ORF">SAMN02745912_03184</name>
</gene>
<keyword evidence="5 9" id="KW-0812">Transmembrane</keyword>
<feature type="transmembrane region" description="Helical" evidence="9">
    <location>
        <begin position="236"/>
        <end position="255"/>
    </location>
</feature>
<dbReference type="PANTHER" id="PTHR33451:SF3">
    <property type="entry name" value="MALATE-2H(+)_NA(+)-LACTATE ANTIPORTER"/>
    <property type="match status" value="1"/>
</dbReference>
<dbReference type="GO" id="GO:0005886">
    <property type="term" value="C:plasma membrane"/>
    <property type="evidence" value="ECO:0007669"/>
    <property type="project" value="UniProtKB-SubCell"/>
</dbReference>
<feature type="transmembrane region" description="Helical" evidence="9">
    <location>
        <begin position="430"/>
        <end position="451"/>
    </location>
</feature>
<comment type="subcellular location">
    <subcellularLocation>
        <location evidence="1">Cell membrane</location>
        <topology evidence="1">Multi-pass membrane protein</topology>
    </subcellularLocation>
</comment>